<sequence length="138" mass="15601">MGRPPSASRTHFVKVPGVKANKSHYFVRCKHCLAAHAARSKARMLQNSTSREPDSPLPDTLVGRVENFRRHLLRYHDIVKEDGPSGMRPLPPPLLPMTTLHQRRKEEDSDQQRHTSLSTDVSLSTTYLRIYPPATAPV</sequence>
<accession>A0A833WCK0</accession>
<feature type="region of interest" description="Disordered" evidence="1">
    <location>
        <begin position="80"/>
        <end position="120"/>
    </location>
</feature>
<protein>
    <submittedName>
        <fullName evidence="2">Uncharacterized protein</fullName>
    </submittedName>
</protein>
<evidence type="ECO:0000256" key="1">
    <source>
        <dbReference type="SAM" id="MobiDB-lite"/>
    </source>
</evidence>
<gene>
    <name evidence="2" type="ORF">GN244_ATG19892</name>
</gene>
<evidence type="ECO:0000313" key="2">
    <source>
        <dbReference type="EMBL" id="KAF4028430.1"/>
    </source>
</evidence>
<feature type="compositionally biased region" description="Basic and acidic residues" evidence="1">
    <location>
        <begin position="104"/>
        <end position="113"/>
    </location>
</feature>
<reference evidence="2" key="1">
    <citation type="submission" date="2020-04" db="EMBL/GenBank/DDBJ databases">
        <title>Hybrid Assembly of Korean Phytophthora infestans isolates.</title>
        <authorList>
            <person name="Prokchorchik M."/>
            <person name="Lee Y."/>
            <person name="Seo J."/>
            <person name="Cho J.-H."/>
            <person name="Park Y.-E."/>
            <person name="Jang D.-C."/>
            <person name="Im J.-S."/>
            <person name="Choi J.-G."/>
            <person name="Park H.-J."/>
            <person name="Lee G.-B."/>
            <person name="Lee Y.-G."/>
            <person name="Hong S.-Y."/>
            <person name="Cho K."/>
            <person name="Sohn K.H."/>
        </authorList>
    </citation>
    <scope>NUCLEOTIDE SEQUENCE</scope>
    <source>
        <strain evidence="2">KR_1_A1</strain>
    </source>
</reference>
<evidence type="ECO:0000313" key="3">
    <source>
        <dbReference type="Proteomes" id="UP000602510"/>
    </source>
</evidence>
<dbReference type="Proteomes" id="UP000602510">
    <property type="component" value="Unassembled WGS sequence"/>
</dbReference>
<keyword evidence="3" id="KW-1185">Reference proteome</keyword>
<name>A0A833WCK0_PHYIN</name>
<comment type="caution">
    <text evidence="2">The sequence shown here is derived from an EMBL/GenBank/DDBJ whole genome shotgun (WGS) entry which is preliminary data.</text>
</comment>
<dbReference type="EMBL" id="WSZM01001051">
    <property type="protein sequence ID" value="KAF4028430.1"/>
    <property type="molecule type" value="Genomic_DNA"/>
</dbReference>
<dbReference type="AlphaFoldDB" id="A0A833WCK0"/>
<proteinExistence type="predicted"/>
<organism evidence="2 3">
    <name type="scientific">Phytophthora infestans</name>
    <name type="common">Potato late blight agent</name>
    <name type="synonym">Botrytis infestans</name>
    <dbReference type="NCBI Taxonomy" id="4787"/>
    <lineage>
        <taxon>Eukaryota</taxon>
        <taxon>Sar</taxon>
        <taxon>Stramenopiles</taxon>
        <taxon>Oomycota</taxon>
        <taxon>Peronosporomycetes</taxon>
        <taxon>Peronosporales</taxon>
        <taxon>Peronosporaceae</taxon>
        <taxon>Phytophthora</taxon>
    </lineage>
</organism>